<sequence>MKKLYFFLTLSLGCLSTMLAQVTVKGTVVSNADGMPISGAAITIKGKTTTGTATDFDGNFLLELKEENGVLVISSLGFASKEIAYSGNQTVSIGLDEATNSLDEVVLIGYGSTKKGDLTSAIGSATNVGTITSRPVTNYKEFLQGNIAGVTVLSSGGDPTSTASIKIRGIGTLNSEAPLVVVDGLPYSGPEINPNDIASISVLKDAASAAIYGAQAASGVIVIETKKGKVGKPRLSVNYYTGIKTAANLPTPLTAQQQSEVYNLAADNAGTPRQSAHDAAQNPYGQENRTNWIDAIFRDAVVNNLNVDLSGAGDKYNYYTSFAFRDREGVLEGTSSQNYSLRLKSDFNITDKITVGENIYFSRDEAYGTNTDNPYSGTIINAIYMPSASPTRYEDGSFAGVVPESLSQFAGAYGDVYNPLSLLLRPTKESPSTFINANVYFKYDLLDGLSFKSSYSYSYRDSKRKEFYPRVPELGRSNSQNTLLQENSTQNKWIWDNQLTYNKTFGDHSLNATAIYSAQNTKGDFISLRGTGFSSEESFNQYLQNAELLNKPSNNPFEEALTSAIGRVMYNYKSKYYISGSIRTDESSRLAEENQTDTFTSVSAGWRISNESFFNVDAINDLKFRASWGEIGNIQSIRGYYPFDVPVASGNVVMGENGAYFDTVGSYVQRNANRNLKWETSESLDIGLDAALFNNSLSLTVDYFEKTTKGMIIPGLADVNQGIDPADVNGGQVKNTGLEVSATYTNTNGELNYSINANATSIKNELENLDGYASIGQDVFYHSDNVRSVLVPYQTKVGGALYTPYLIPQLGIFNTQAEIDAHSKDGNLIQPNAQPGDFKFQDTNNDGKIGSEDRVYFDSYQPKITYNLGANLDYKGFDLGIILQGVGGVKAFNGYKFTTYNAALSGYNLDNRVLDAWSPTNTNASIPIISTKDDNKNFGTASSWYLEDASYVRIKNISLGYTFSNKVMDKLSQGSSLRMYVSGENLVTFTNYSGLDPEVGGKGLDIAKYPVAKTFTLGLLLSL</sequence>
<feature type="domain" description="TonB-dependent receptor-like beta-barrel" evidence="11">
    <location>
        <begin position="394"/>
        <end position="986"/>
    </location>
</feature>
<dbReference type="NCBIfam" id="TIGR04057">
    <property type="entry name" value="SusC_RagA_signa"/>
    <property type="match status" value="1"/>
</dbReference>
<dbReference type="GO" id="GO:0009279">
    <property type="term" value="C:cell outer membrane"/>
    <property type="evidence" value="ECO:0007669"/>
    <property type="project" value="UniProtKB-SubCell"/>
</dbReference>
<dbReference type="RefSeq" id="WP_072302643.1">
    <property type="nucleotide sequence ID" value="NZ_FPIY01000001.1"/>
</dbReference>
<keyword evidence="6 8" id="KW-0472">Membrane</keyword>
<dbReference type="STRING" id="76595.SAMN05660313_01000"/>
<feature type="chain" id="PRO_5012091724" evidence="10">
    <location>
        <begin position="21"/>
        <end position="1023"/>
    </location>
</feature>
<dbReference type="InterPro" id="IPR037066">
    <property type="entry name" value="Plug_dom_sf"/>
</dbReference>
<evidence type="ECO:0000256" key="8">
    <source>
        <dbReference type="PROSITE-ProRule" id="PRU01360"/>
    </source>
</evidence>
<evidence type="ECO:0000256" key="5">
    <source>
        <dbReference type="ARBA" id="ARBA00023077"/>
    </source>
</evidence>
<evidence type="ECO:0000256" key="10">
    <source>
        <dbReference type="SAM" id="SignalP"/>
    </source>
</evidence>
<name>A0A1K1MWK8_9FLAO</name>
<dbReference type="NCBIfam" id="TIGR04056">
    <property type="entry name" value="OMP_RagA_SusC"/>
    <property type="match status" value="1"/>
</dbReference>
<dbReference type="InterPro" id="IPR000531">
    <property type="entry name" value="Beta-barrel_TonB"/>
</dbReference>
<dbReference type="Pfam" id="PF13715">
    <property type="entry name" value="CarbopepD_reg_2"/>
    <property type="match status" value="1"/>
</dbReference>
<keyword evidence="2 8" id="KW-0813">Transport</keyword>
<accession>A0A1K1MWK8</accession>
<evidence type="ECO:0000256" key="3">
    <source>
        <dbReference type="ARBA" id="ARBA00022452"/>
    </source>
</evidence>
<evidence type="ECO:0000256" key="7">
    <source>
        <dbReference type="ARBA" id="ARBA00023237"/>
    </source>
</evidence>
<feature type="domain" description="TonB-dependent receptor plug" evidence="12">
    <location>
        <begin position="130"/>
        <end position="220"/>
    </location>
</feature>
<dbReference type="SUPFAM" id="SSF49464">
    <property type="entry name" value="Carboxypeptidase regulatory domain-like"/>
    <property type="match status" value="1"/>
</dbReference>
<reference evidence="14" key="1">
    <citation type="submission" date="2016-11" db="EMBL/GenBank/DDBJ databases">
        <authorList>
            <person name="Varghese N."/>
            <person name="Submissions S."/>
        </authorList>
    </citation>
    <scope>NUCLEOTIDE SEQUENCE [LARGE SCALE GENOMIC DNA]</scope>
    <source>
        <strain evidence="14">DSM 24786</strain>
    </source>
</reference>
<keyword evidence="10" id="KW-0732">Signal</keyword>
<evidence type="ECO:0000259" key="11">
    <source>
        <dbReference type="Pfam" id="PF00593"/>
    </source>
</evidence>
<proteinExistence type="inferred from homology"/>
<dbReference type="InterPro" id="IPR012910">
    <property type="entry name" value="Plug_dom"/>
</dbReference>
<dbReference type="Gene3D" id="2.170.130.10">
    <property type="entry name" value="TonB-dependent receptor, plug domain"/>
    <property type="match status" value="1"/>
</dbReference>
<evidence type="ECO:0000313" key="14">
    <source>
        <dbReference type="Proteomes" id="UP000183257"/>
    </source>
</evidence>
<gene>
    <name evidence="13" type="ORF">SAMN05660313_01000</name>
</gene>
<dbReference type="Gene3D" id="2.40.170.20">
    <property type="entry name" value="TonB-dependent receptor, beta-barrel domain"/>
    <property type="match status" value="1"/>
</dbReference>
<protein>
    <submittedName>
        <fullName evidence="13">TonB-linked outer membrane protein, SusC/RagA family</fullName>
    </submittedName>
</protein>
<feature type="signal peptide" evidence="10">
    <location>
        <begin position="1"/>
        <end position="20"/>
    </location>
</feature>
<evidence type="ECO:0000313" key="13">
    <source>
        <dbReference type="EMBL" id="SFW27562.1"/>
    </source>
</evidence>
<dbReference type="InterPro" id="IPR023997">
    <property type="entry name" value="TonB-dep_OMP_SusC/RagA_CS"/>
</dbReference>
<evidence type="ECO:0000256" key="1">
    <source>
        <dbReference type="ARBA" id="ARBA00004571"/>
    </source>
</evidence>
<organism evidence="13 14">
    <name type="scientific">Cellulophaga fucicola</name>
    <dbReference type="NCBI Taxonomy" id="76595"/>
    <lineage>
        <taxon>Bacteria</taxon>
        <taxon>Pseudomonadati</taxon>
        <taxon>Bacteroidota</taxon>
        <taxon>Flavobacteriia</taxon>
        <taxon>Flavobacteriales</taxon>
        <taxon>Flavobacteriaceae</taxon>
        <taxon>Cellulophaga</taxon>
    </lineage>
</organism>
<dbReference type="PROSITE" id="PS52016">
    <property type="entry name" value="TONB_DEPENDENT_REC_3"/>
    <property type="match status" value="1"/>
</dbReference>
<dbReference type="SUPFAM" id="SSF56935">
    <property type="entry name" value="Porins"/>
    <property type="match status" value="1"/>
</dbReference>
<evidence type="ECO:0000256" key="6">
    <source>
        <dbReference type="ARBA" id="ARBA00023136"/>
    </source>
</evidence>
<evidence type="ECO:0000256" key="4">
    <source>
        <dbReference type="ARBA" id="ARBA00022692"/>
    </source>
</evidence>
<evidence type="ECO:0000256" key="9">
    <source>
        <dbReference type="RuleBase" id="RU003357"/>
    </source>
</evidence>
<dbReference type="EMBL" id="FPIY01000001">
    <property type="protein sequence ID" value="SFW27562.1"/>
    <property type="molecule type" value="Genomic_DNA"/>
</dbReference>
<dbReference type="InterPro" id="IPR036942">
    <property type="entry name" value="Beta-barrel_TonB_sf"/>
</dbReference>
<dbReference type="Gene3D" id="2.60.40.1120">
    <property type="entry name" value="Carboxypeptidase-like, regulatory domain"/>
    <property type="match status" value="1"/>
</dbReference>
<keyword evidence="5 9" id="KW-0798">TonB box</keyword>
<keyword evidence="3 8" id="KW-1134">Transmembrane beta strand</keyword>
<keyword evidence="14" id="KW-1185">Reference proteome</keyword>
<dbReference type="InterPro" id="IPR039426">
    <property type="entry name" value="TonB-dep_rcpt-like"/>
</dbReference>
<dbReference type="InterPro" id="IPR023996">
    <property type="entry name" value="TonB-dep_OMP_SusC/RagA"/>
</dbReference>
<dbReference type="Proteomes" id="UP000183257">
    <property type="component" value="Unassembled WGS sequence"/>
</dbReference>
<dbReference type="Pfam" id="PF00593">
    <property type="entry name" value="TonB_dep_Rec_b-barrel"/>
    <property type="match status" value="1"/>
</dbReference>
<keyword evidence="7 8" id="KW-0998">Cell outer membrane</keyword>
<comment type="similarity">
    <text evidence="8 9">Belongs to the TonB-dependent receptor family.</text>
</comment>
<dbReference type="OrthoDB" id="9768177at2"/>
<keyword evidence="4 8" id="KW-0812">Transmembrane</keyword>
<dbReference type="Pfam" id="PF07715">
    <property type="entry name" value="Plug"/>
    <property type="match status" value="1"/>
</dbReference>
<dbReference type="InterPro" id="IPR008969">
    <property type="entry name" value="CarboxyPept-like_regulatory"/>
</dbReference>
<evidence type="ECO:0000259" key="12">
    <source>
        <dbReference type="Pfam" id="PF07715"/>
    </source>
</evidence>
<comment type="subcellular location">
    <subcellularLocation>
        <location evidence="1 8">Cell outer membrane</location>
        <topology evidence="1 8">Multi-pass membrane protein</topology>
    </subcellularLocation>
</comment>
<dbReference type="AlphaFoldDB" id="A0A1K1MWK8"/>
<evidence type="ECO:0000256" key="2">
    <source>
        <dbReference type="ARBA" id="ARBA00022448"/>
    </source>
</evidence>